<dbReference type="GeneID" id="18933817"/>
<keyword evidence="3" id="KW-1185">Reference proteome</keyword>
<reference evidence="3" key="1">
    <citation type="journal article" date="2011" name="Proc. Natl. Acad. Sci. U.S.A.">
        <title>Obligate biotrophy features unraveled by the genomic analysis of rust fungi.</title>
        <authorList>
            <person name="Duplessis S."/>
            <person name="Cuomo C.A."/>
            <person name="Lin Y.-C."/>
            <person name="Aerts A."/>
            <person name="Tisserant E."/>
            <person name="Veneault-Fourrey C."/>
            <person name="Joly D.L."/>
            <person name="Hacquard S."/>
            <person name="Amselem J."/>
            <person name="Cantarel B.L."/>
            <person name="Chiu R."/>
            <person name="Coutinho P.M."/>
            <person name="Feau N."/>
            <person name="Field M."/>
            <person name="Frey P."/>
            <person name="Gelhaye E."/>
            <person name="Goldberg J."/>
            <person name="Grabherr M.G."/>
            <person name="Kodira C.D."/>
            <person name="Kohler A."/>
            <person name="Kuees U."/>
            <person name="Lindquist E.A."/>
            <person name="Lucas S.M."/>
            <person name="Mago R."/>
            <person name="Mauceli E."/>
            <person name="Morin E."/>
            <person name="Murat C."/>
            <person name="Pangilinan J.L."/>
            <person name="Park R."/>
            <person name="Pearson M."/>
            <person name="Quesneville H."/>
            <person name="Rouhier N."/>
            <person name="Sakthikumar S."/>
            <person name="Salamov A.A."/>
            <person name="Schmutz J."/>
            <person name="Selles B."/>
            <person name="Shapiro H."/>
            <person name="Tanguay P."/>
            <person name="Tuskan G.A."/>
            <person name="Henrissat B."/>
            <person name="Van de Peer Y."/>
            <person name="Rouze P."/>
            <person name="Ellis J.G."/>
            <person name="Dodds P.N."/>
            <person name="Schein J.E."/>
            <person name="Zhong S."/>
            <person name="Hamelin R.C."/>
            <person name="Grigoriev I.V."/>
            <person name="Szabo L.J."/>
            <person name="Martin F."/>
        </authorList>
    </citation>
    <scope>NUCLEOTIDE SEQUENCE [LARGE SCALE GENOMIC DNA]</scope>
    <source>
        <strain evidence="3">98AG31 / pathotype 3-4-7</strain>
    </source>
</reference>
<dbReference type="Proteomes" id="UP000001072">
    <property type="component" value="Unassembled WGS sequence"/>
</dbReference>
<dbReference type="KEGG" id="mlr:MELLADRAFT_85366"/>
<gene>
    <name evidence="2" type="ORF">MELLADRAFT_85366</name>
</gene>
<protein>
    <recommendedName>
        <fullName evidence="1">CxC5 like cysteine cluster associated with KDZ domain-containing protein</fullName>
    </recommendedName>
</protein>
<dbReference type="InterPro" id="IPR041539">
    <property type="entry name" value="CxC5"/>
</dbReference>
<feature type="domain" description="CxC5 like cysteine cluster associated with KDZ" evidence="1">
    <location>
        <begin position="130"/>
        <end position="248"/>
    </location>
</feature>
<dbReference type="VEuPathDB" id="FungiDB:MELLADRAFT_85366"/>
<dbReference type="AlphaFoldDB" id="F4SD51"/>
<dbReference type="EMBL" id="GL883237">
    <property type="protein sequence ID" value="EGF97429.1"/>
    <property type="molecule type" value="Genomic_DNA"/>
</dbReference>
<name>F4SD51_MELLP</name>
<evidence type="ECO:0000313" key="3">
    <source>
        <dbReference type="Proteomes" id="UP000001072"/>
    </source>
</evidence>
<dbReference type="HOGENOM" id="CLU_004966_5_1_1"/>
<accession>F4SD51</accession>
<sequence>MGHLTRIPSPSHTQSALQQPSPIAIMLLTEFVAHLTRTTPQLGTTLTVADFVRFMLLASEVQHSAGQGLRMQSYRLPVAHFFLAALKPDFPHDLIHNIWRLAFDLLPSSRIDASASVRDLGVQPNIPSVAERYLRAPVSKCLVCPSSPNLHVHSRLNAYVFDSDGVHTAETTILRCPEKQCGTTYRPSYYTKNSLRCYYTMDMGRLPDILHVHCHYYMTRRLHHMIRGIQFLAHVSHFNIVNWYNRTFVNESHIPLFSTNQAFSPAMSEATCSDGLDLLSLLDHADRRGTQLSVSATGTDHLRFEGAMGTHLDLLSAEGTRDRDHYCSRCVRIRPGGTDPETGEEILFALYQAYGPSLPMVLLSVIGAVVPPLISSQR</sequence>
<dbReference type="InParanoid" id="F4SD51"/>
<dbReference type="Pfam" id="PF18718">
    <property type="entry name" value="CxC5"/>
    <property type="match status" value="1"/>
</dbReference>
<dbReference type="RefSeq" id="XP_007419310.1">
    <property type="nucleotide sequence ID" value="XM_007419248.1"/>
</dbReference>
<evidence type="ECO:0000259" key="1">
    <source>
        <dbReference type="Pfam" id="PF18718"/>
    </source>
</evidence>
<proteinExistence type="predicted"/>
<evidence type="ECO:0000313" key="2">
    <source>
        <dbReference type="EMBL" id="EGF97429.1"/>
    </source>
</evidence>
<organism evidence="3">
    <name type="scientific">Melampsora larici-populina (strain 98AG31 / pathotype 3-4-7)</name>
    <name type="common">Poplar leaf rust fungus</name>
    <dbReference type="NCBI Taxonomy" id="747676"/>
    <lineage>
        <taxon>Eukaryota</taxon>
        <taxon>Fungi</taxon>
        <taxon>Dikarya</taxon>
        <taxon>Basidiomycota</taxon>
        <taxon>Pucciniomycotina</taxon>
        <taxon>Pucciniomycetes</taxon>
        <taxon>Pucciniales</taxon>
        <taxon>Melampsoraceae</taxon>
        <taxon>Melampsora</taxon>
    </lineage>
</organism>